<evidence type="ECO:0000313" key="3">
    <source>
        <dbReference type="Proteomes" id="UP000193804"/>
    </source>
</evidence>
<accession>A0A1X7IBC6</accession>
<dbReference type="STRING" id="1028.SAMN05661096_00454"/>
<keyword evidence="1" id="KW-0472">Membrane</keyword>
<gene>
    <name evidence="2" type="ORF">SAMN05661096_00454</name>
</gene>
<feature type="transmembrane region" description="Helical" evidence="1">
    <location>
        <begin position="61"/>
        <end position="78"/>
    </location>
</feature>
<dbReference type="Proteomes" id="UP000193804">
    <property type="component" value="Unassembled WGS sequence"/>
</dbReference>
<keyword evidence="3" id="KW-1185">Reference proteome</keyword>
<keyword evidence="1" id="KW-0812">Transmembrane</keyword>
<keyword evidence="1" id="KW-1133">Transmembrane helix</keyword>
<evidence type="ECO:0000313" key="2">
    <source>
        <dbReference type="EMBL" id="SMG11927.1"/>
    </source>
</evidence>
<sequence>MKLIMLNQLSINLMRKIINFIKDFFDDLFSYPEISNEEMNRYYREKEVDQEKMNEIRMKRIKLVIFLFVLFWIVFLVIKK</sequence>
<protein>
    <submittedName>
        <fullName evidence="2">Uncharacterized protein</fullName>
    </submittedName>
</protein>
<organism evidence="2 3">
    <name type="scientific">Marivirga sericea</name>
    <dbReference type="NCBI Taxonomy" id="1028"/>
    <lineage>
        <taxon>Bacteria</taxon>
        <taxon>Pseudomonadati</taxon>
        <taxon>Bacteroidota</taxon>
        <taxon>Cytophagia</taxon>
        <taxon>Cytophagales</taxon>
        <taxon>Marivirgaceae</taxon>
        <taxon>Marivirga</taxon>
    </lineage>
</organism>
<proteinExistence type="predicted"/>
<dbReference type="AlphaFoldDB" id="A0A1X7IBC6"/>
<reference evidence="3" key="1">
    <citation type="submission" date="2017-04" db="EMBL/GenBank/DDBJ databases">
        <authorList>
            <person name="Varghese N."/>
            <person name="Submissions S."/>
        </authorList>
    </citation>
    <scope>NUCLEOTIDE SEQUENCE [LARGE SCALE GENOMIC DNA]</scope>
    <source>
        <strain evidence="3">DSM 4125</strain>
    </source>
</reference>
<name>A0A1X7IBC6_9BACT</name>
<evidence type="ECO:0000256" key="1">
    <source>
        <dbReference type="SAM" id="Phobius"/>
    </source>
</evidence>
<dbReference type="EMBL" id="FXAW01000001">
    <property type="protein sequence ID" value="SMG11927.1"/>
    <property type="molecule type" value="Genomic_DNA"/>
</dbReference>